<reference evidence="1" key="1">
    <citation type="journal article" date="2014" name="Front. Microbiol.">
        <title>High frequency of phylogenetically diverse reductive dehalogenase-homologous genes in deep subseafloor sedimentary metagenomes.</title>
        <authorList>
            <person name="Kawai M."/>
            <person name="Futagami T."/>
            <person name="Toyoda A."/>
            <person name="Takaki Y."/>
            <person name="Nishi S."/>
            <person name="Hori S."/>
            <person name="Arai W."/>
            <person name="Tsubouchi T."/>
            <person name="Morono Y."/>
            <person name="Uchiyama I."/>
            <person name="Ito T."/>
            <person name="Fujiyama A."/>
            <person name="Inagaki F."/>
            <person name="Takami H."/>
        </authorList>
    </citation>
    <scope>NUCLEOTIDE SEQUENCE</scope>
    <source>
        <strain evidence="1">Expedition CK06-06</strain>
    </source>
</reference>
<name>X0USD5_9ZZZZ</name>
<dbReference type="EMBL" id="BARS01024037">
    <property type="protein sequence ID" value="GAG03208.1"/>
    <property type="molecule type" value="Genomic_DNA"/>
</dbReference>
<organism evidence="1">
    <name type="scientific">marine sediment metagenome</name>
    <dbReference type="NCBI Taxonomy" id="412755"/>
    <lineage>
        <taxon>unclassified sequences</taxon>
        <taxon>metagenomes</taxon>
        <taxon>ecological metagenomes</taxon>
    </lineage>
</organism>
<sequence length="56" mass="7068">MKQAIINYINARAERLRPCKHEWELLDKQRWNATINPRNWWYEWTYRCKKCGKRNS</sequence>
<accession>X0USD5</accession>
<gene>
    <name evidence="1" type="ORF">S01H1_38205</name>
</gene>
<dbReference type="AlphaFoldDB" id="X0USD5"/>
<comment type="caution">
    <text evidence="1">The sequence shown here is derived from an EMBL/GenBank/DDBJ whole genome shotgun (WGS) entry which is preliminary data.</text>
</comment>
<evidence type="ECO:0000313" key="1">
    <source>
        <dbReference type="EMBL" id="GAG03208.1"/>
    </source>
</evidence>
<proteinExistence type="predicted"/>
<protein>
    <submittedName>
        <fullName evidence="1">Uncharacterized protein</fullName>
    </submittedName>
</protein>
<feature type="non-terminal residue" evidence="1">
    <location>
        <position position="56"/>
    </location>
</feature>